<dbReference type="AlphaFoldDB" id="A0A132PT21"/>
<accession>A0A132PT21</accession>
<dbReference type="InterPro" id="IPR011047">
    <property type="entry name" value="Quinoprotein_ADH-like_sf"/>
</dbReference>
<protein>
    <recommendedName>
        <fullName evidence="2">Pyrrolo-quinoline quinone repeat domain-containing protein</fullName>
    </recommendedName>
</protein>
<evidence type="ECO:0000259" key="2">
    <source>
        <dbReference type="Pfam" id="PF13360"/>
    </source>
</evidence>
<comment type="caution">
    <text evidence="3">The sequence shown here is derived from an EMBL/GenBank/DDBJ whole genome shotgun (WGS) entry which is preliminary data.</text>
</comment>
<evidence type="ECO:0000313" key="4">
    <source>
        <dbReference type="Proteomes" id="UP000070612"/>
    </source>
</evidence>
<dbReference type="STRING" id="59750.AWC31_21695"/>
<proteinExistence type="predicted"/>
<dbReference type="InterPro" id="IPR015943">
    <property type="entry name" value="WD40/YVTN_repeat-like_dom_sf"/>
</dbReference>
<dbReference type="PATRIC" id="fig|59750.3.peg.2565"/>
<dbReference type="Pfam" id="PF13360">
    <property type="entry name" value="PQQ_2"/>
    <property type="match status" value="1"/>
</dbReference>
<organism evidence="3 4">
    <name type="scientific">Mycolicibacterium wolinskyi</name>
    <dbReference type="NCBI Taxonomy" id="59750"/>
    <lineage>
        <taxon>Bacteria</taxon>
        <taxon>Bacillati</taxon>
        <taxon>Actinomycetota</taxon>
        <taxon>Actinomycetes</taxon>
        <taxon>Mycobacteriales</taxon>
        <taxon>Mycobacteriaceae</taxon>
        <taxon>Mycolicibacterium</taxon>
    </lineage>
</organism>
<feature type="transmembrane region" description="Helical" evidence="1">
    <location>
        <begin position="24"/>
        <end position="45"/>
    </location>
</feature>
<dbReference type="Gene3D" id="2.130.10.10">
    <property type="entry name" value="YVTN repeat-like/Quinoprotein amine dehydrogenase"/>
    <property type="match status" value="1"/>
</dbReference>
<dbReference type="EMBL" id="LGTW01000002">
    <property type="protein sequence ID" value="KWX25347.1"/>
    <property type="molecule type" value="Genomic_DNA"/>
</dbReference>
<dbReference type="SUPFAM" id="SSF50998">
    <property type="entry name" value="Quinoprotein alcohol dehydrogenase-like"/>
    <property type="match status" value="1"/>
</dbReference>
<keyword evidence="1" id="KW-0812">Transmembrane</keyword>
<dbReference type="Proteomes" id="UP000070612">
    <property type="component" value="Unassembled WGS sequence"/>
</dbReference>
<feature type="domain" description="Pyrrolo-quinoline quinone repeat" evidence="2">
    <location>
        <begin position="109"/>
        <end position="286"/>
    </location>
</feature>
<dbReference type="InterPro" id="IPR002372">
    <property type="entry name" value="PQQ_rpt_dom"/>
</dbReference>
<evidence type="ECO:0000313" key="3">
    <source>
        <dbReference type="EMBL" id="KWX25347.1"/>
    </source>
</evidence>
<gene>
    <name evidence="3" type="ORF">AFM11_03455</name>
</gene>
<keyword evidence="4" id="KW-1185">Reference proteome</keyword>
<sequence>MSSLDAQNPGRRPGRRLSRQRRRIGIAAALAGCAAAILVAVTATLTAPGERDTVDATTADPVDIPARPATLGQERFRLALPYFRPHIRPAGAGFIVWTPYWSKDDAAPDIAAFDNAGAERWHYNRTGPDERLSRVGVYDDGRIVVVGFAGNDDLGRAPEMVGLDAVTGEQLWTSHDAAMWKALDINEGGSFASFMVRGKDSWTGFNARTGRQAWQIPNPAGCGAGPLETLSSLDEPYTVREADTTTHLVTVNDCSTPDTIRLRVLTHDPATGAQITDEPIPGADNQPRDTWENLRVDRAVNDSVSLTLNKACPRRPTNGPCITLGERKHMLVNYLTGQSADLPPGSVYPSDDGRGDFVFSPDGDGVTYPGELSQDRTTDLMNVDRSLRCQYPSQPWAGAVPTWLTDQFVIQTVTPNGEELEVRALNRDTCHLEVTLPWPVKSDKKSDGRYIADSQGATLFVQTYDDSTAEIVGYTP</sequence>
<reference evidence="3 4" key="1">
    <citation type="submission" date="2015-07" db="EMBL/GenBank/DDBJ databases">
        <title>A draft genome sequence of Mycobacterium wolinskyi.</title>
        <authorList>
            <person name="de Man T.J."/>
            <person name="Perry K.A."/>
            <person name="Coulliette A.D."/>
            <person name="Jensen B."/>
            <person name="Toney N.C."/>
            <person name="Limbago B.M."/>
            <person name="Noble-Wang J."/>
        </authorList>
    </citation>
    <scope>NUCLEOTIDE SEQUENCE [LARGE SCALE GENOMIC DNA]</scope>
    <source>
        <strain evidence="3 4">CDC_01</strain>
    </source>
</reference>
<keyword evidence="1" id="KW-1133">Transmembrane helix</keyword>
<dbReference type="RefSeq" id="WP_067844027.1">
    <property type="nucleotide sequence ID" value="NZ_LGTW01000002.1"/>
</dbReference>
<evidence type="ECO:0000256" key="1">
    <source>
        <dbReference type="SAM" id="Phobius"/>
    </source>
</evidence>
<keyword evidence="1" id="KW-0472">Membrane</keyword>
<name>A0A132PT21_9MYCO</name>